<comment type="caution">
    <text evidence="8">The sequence shown here is derived from an EMBL/GenBank/DDBJ whole genome shotgun (WGS) entry which is preliminary data.</text>
</comment>
<gene>
    <name evidence="8" type="ORF">DX915_01415</name>
</gene>
<reference evidence="8 9" key="1">
    <citation type="submission" date="2018-08" db="EMBL/GenBank/DDBJ databases">
        <title>Draft genome sequence of Dialister pneumosintes KCOM 1685.</title>
        <authorList>
            <person name="Kook J.-K."/>
            <person name="Park S.-N."/>
            <person name="Lim Y.K."/>
        </authorList>
    </citation>
    <scope>NUCLEOTIDE SEQUENCE [LARGE SCALE GENOMIC DNA]</scope>
    <source>
        <strain evidence="8 9">KCOM 1685</strain>
    </source>
</reference>
<dbReference type="InterPro" id="IPR038591">
    <property type="entry name" value="NolW-like_sf"/>
</dbReference>
<evidence type="ECO:0000259" key="6">
    <source>
        <dbReference type="Pfam" id="PF00263"/>
    </source>
</evidence>
<dbReference type="Pfam" id="PF00263">
    <property type="entry name" value="Secretin"/>
    <property type="match status" value="1"/>
</dbReference>
<dbReference type="InterPro" id="IPR004846">
    <property type="entry name" value="T2SS/T3SS_dom"/>
</dbReference>
<evidence type="ECO:0000256" key="2">
    <source>
        <dbReference type="ARBA" id="ARBA00022729"/>
    </source>
</evidence>
<dbReference type="PANTHER" id="PTHR30332:SF17">
    <property type="entry name" value="TYPE IV PILIATION SYSTEM PROTEIN DR_0774-RELATED"/>
    <property type="match status" value="1"/>
</dbReference>
<feature type="domain" description="NolW-like" evidence="7">
    <location>
        <begin position="141"/>
        <end position="201"/>
    </location>
</feature>
<dbReference type="Pfam" id="PF03958">
    <property type="entry name" value="Secretin_N"/>
    <property type="match status" value="1"/>
</dbReference>
<evidence type="ECO:0000256" key="4">
    <source>
        <dbReference type="RuleBase" id="RU004003"/>
    </source>
</evidence>
<evidence type="ECO:0000256" key="3">
    <source>
        <dbReference type="ARBA" id="ARBA00023136"/>
    </source>
</evidence>
<dbReference type="InterPro" id="IPR050810">
    <property type="entry name" value="Bact_Secretion_Sys_Channel"/>
</dbReference>
<evidence type="ECO:0000313" key="9">
    <source>
        <dbReference type="Proteomes" id="UP000266262"/>
    </source>
</evidence>
<dbReference type="Gene3D" id="3.30.1370.130">
    <property type="match status" value="1"/>
</dbReference>
<dbReference type="PANTHER" id="PTHR30332">
    <property type="entry name" value="PROBABLE GENERAL SECRETION PATHWAY PROTEIN D"/>
    <property type="match status" value="1"/>
</dbReference>
<keyword evidence="5" id="KW-0813">Transport</keyword>
<name>A0ABX9M9D4_9FIRM</name>
<evidence type="ECO:0000256" key="1">
    <source>
        <dbReference type="ARBA" id="ARBA00004370"/>
    </source>
</evidence>
<evidence type="ECO:0000313" key="8">
    <source>
        <dbReference type="EMBL" id="RID94225.1"/>
    </source>
</evidence>
<dbReference type="Gene3D" id="3.30.1370.120">
    <property type="match status" value="1"/>
</dbReference>
<dbReference type="Proteomes" id="UP000266262">
    <property type="component" value="Unassembled WGS sequence"/>
</dbReference>
<sequence>MGYHKNSKQICTIANRGKRNRMQFIIKYKICILLLLINFFSITFCSAHTVSKISCDTDRNVHLHVSKASVKTVLQTLAQMVGQDVIISEQISGTITADFDNITPESAIYNIVTSQGLVARKQGNSLLILGKDVLDKQDREVRFYPLSYMNAEEIAENLKSIMGDGCISAHMGTNTVIVKGTPSELICIEQLIPVLDKPEKQTKVEAEVLAINKSDAKELGITWDFKSLTGSISSNDSKGKEKSVPEGYGGISYGHSVNGNPYTFLFRAKLHALITEGKAKILAKPNVVTLNGRKAKILIGSEIPVLVEHIENGVNTTTIEYKEAGISLSYTPIISKQDEITAKIEAEVSTPYLEHEMKAYRIVTRKAQTMVRVKSGECIIIGGLIDKQDNQTRQKVPILGDIPILGKLFQSNNRHVEESEIIIAITAEVLK</sequence>
<dbReference type="EMBL" id="QWKU01000001">
    <property type="protein sequence ID" value="RID94225.1"/>
    <property type="molecule type" value="Genomic_DNA"/>
</dbReference>
<keyword evidence="2" id="KW-0732">Signal</keyword>
<keyword evidence="3" id="KW-0472">Membrane</keyword>
<keyword evidence="9" id="KW-1185">Reference proteome</keyword>
<proteinExistence type="inferred from homology"/>
<evidence type="ECO:0000256" key="5">
    <source>
        <dbReference type="RuleBase" id="RU004004"/>
    </source>
</evidence>
<accession>A0ABX9M9D4</accession>
<organism evidence="8 9">
    <name type="scientific">Dialister pneumosintes</name>
    <dbReference type="NCBI Taxonomy" id="39950"/>
    <lineage>
        <taxon>Bacteria</taxon>
        <taxon>Bacillati</taxon>
        <taxon>Bacillota</taxon>
        <taxon>Negativicutes</taxon>
        <taxon>Veillonellales</taxon>
        <taxon>Veillonellaceae</taxon>
        <taxon>Dialister</taxon>
    </lineage>
</organism>
<comment type="subcellular location">
    <subcellularLocation>
        <location evidence="5">Cell outer membrane</location>
    </subcellularLocation>
    <subcellularLocation>
        <location evidence="1">Membrane</location>
    </subcellularLocation>
</comment>
<dbReference type="PRINTS" id="PR00811">
    <property type="entry name" value="BCTERIALGSPD"/>
</dbReference>
<dbReference type="InterPro" id="IPR001775">
    <property type="entry name" value="GspD/PilQ"/>
</dbReference>
<feature type="domain" description="Type II/III secretion system secretin-like" evidence="6">
    <location>
        <begin position="272"/>
        <end position="430"/>
    </location>
</feature>
<comment type="similarity">
    <text evidence="4">Belongs to the bacterial secretin family.</text>
</comment>
<protein>
    <submittedName>
        <fullName evidence="8">Bacterial type II/III secretion system short domain protein</fullName>
    </submittedName>
</protein>
<dbReference type="InterPro" id="IPR005644">
    <property type="entry name" value="NolW-like"/>
</dbReference>
<evidence type="ECO:0000259" key="7">
    <source>
        <dbReference type="Pfam" id="PF03958"/>
    </source>
</evidence>